<sequence length="114" mass="13500">MQRLPLSYIRPGMKTYEEVIDANGRVLCGKGIELTEDHIRKFEEFGVSFITVEGNPVKLPWEKTLEEELKELEERFEGITDETLLEIKRLFKEFLEEKKSKNRGYSKYPERSLK</sequence>
<reference evidence="1 2" key="1">
    <citation type="submission" date="2018-01" db="EMBL/GenBank/DDBJ databases">
        <title>Metagenomic assembled genomes from two thermal pools in the Uzon Caldera, Kamchatka, Russia.</title>
        <authorList>
            <person name="Wilkins L."/>
            <person name="Ettinger C."/>
        </authorList>
    </citation>
    <scope>NUCLEOTIDE SEQUENCE [LARGE SCALE GENOMIC DNA]</scope>
    <source>
        <strain evidence="1">ARK-04</strain>
    </source>
</reference>
<accession>A0A2N7Q8S4</accession>
<name>A0A2N7Q8S4_9BACT</name>
<proteinExistence type="predicted"/>
<gene>
    <name evidence="1" type="ORF">C0169_06300</name>
</gene>
<dbReference type="EMBL" id="PNJD01000388">
    <property type="protein sequence ID" value="PMP94626.1"/>
    <property type="molecule type" value="Genomic_DNA"/>
</dbReference>
<organism evidence="1 2">
    <name type="scientific">Thermodesulfobacterium geofontis</name>
    <dbReference type="NCBI Taxonomy" id="1295609"/>
    <lineage>
        <taxon>Bacteria</taxon>
        <taxon>Pseudomonadati</taxon>
        <taxon>Thermodesulfobacteriota</taxon>
        <taxon>Thermodesulfobacteria</taxon>
        <taxon>Thermodesulfobacteriales</taxon>
        <taxon>Thermodesulfobacteriaceae</taxon>
        <taxon>Thermodesulfobacterium</taxon>
    </lineage>
</organism>
<protein>
    <submittedName>
        <fullName evidence="1">Uncharacterized protein</fullName>
    </submittedName>
</protein>
<comment type="caution">
    <text evidence="1">The sequence shown here is derived from an EMBL/GenBank/DDBJ whole genome shotgun (WGS) entry which is preliminary data.</text>
</comment>
<dbReference type="AlphaFoldDB" id="A0A2N7Q8S4"/>
<evidence type="ECO:0000313" key="1">
    <source>
        <dbReference type="EMBL" id="PMP94626.1"/>
    </source>
</evidence>
<evidence type="ECO:0000313" key="2">
    <source>
        <dbReference type="Proteomes" id="UP000235619"/>
    </source>
</evidence>
<dbReference type="Proteomes" id="UP000235619">
    <property type="component" value="Unassembled WGS sequence"/>
</dbReference>